<dbReference type="InterPro" id="IPR018929">
    <property type="entry name" value="DUF2510"/>
</dbReference>
<keyword evidence="2" id="KW-1133">Transmembrane helix</keyword>
<name>A0ABQ3XMF2_9ACTN</name>
<feature type="compositionally biased region" description="Low complexity" evidence="1">
    <location>
        <begin position="57"/>
        <end position="67"/>
    </location>
</feature>
<evidence type="ECO:0000256" key="2">
    <source>
        <dbReference type="SAM" id="Phobius"/>
    </source>
</evidence>
<dbReference type="EMBL" id="BOMG01000099">
    <property type="protein sequence ID" value="GID59676.1"/>
    <property type="molecule type" value="Genomic_DNA"/>
</dbReference>
<evidence type="ECO:0000313" key="4">
    <source>
        <dbReference type="EMBL" id="GID59676.1"/>
    </source>
</evidence>
<feature type="compositionally biased region" description="Pro residues" evidence="1">
    <location>
        <begin position="81"/>
        <end position="107"/>
    </location>
</feature>
<accession>A0ABQ3XMF2</accession>
<sequence length="151" mass="15454">MAQPAGWYSDPSGLPARRWWDGKQWTDQIQPGGAPIPPPNGFFPPVPPTGPPVPSYASTSTATSASAGAVRENTTALRSEPPGPPPPHPEVPAAPFTMPPVDAPPASPSASPSVVPSSEDGLTRQQRTAGFIGLALIAVLVLALTAIILLA</sequence>
<evidence type="ECO:0000259" key="3">
    <source>
        <dbReference type="Pfam" id="PF10708"/>
    </source>
</evidence>
<comment type="caution">
    <text evidence="4">The sequence shown here is derived from an EMBL/GenBank/DDBJ whole genome shotgun (WGS) entry which is preliminary data.</text>
</comment>
<feature type="transmembrane region" description="Helical" evidence="2">
    <location>
        <begin position="131"/>
        <end position="150"/>
    </location>
</feature>
<organism evidence="4 5">
    <name type="scientific">Actinoplanes couchii</name>
    <dbReference type="NCBI Taxonomy" id="403638"/>
    <lineage>
        <taxon>Bacteria</taxon>
        <taxon>Bacillati</taxon>
        <taxon>Actinomycetota</taxon>
        <taxon>Actinomycetes</taxon>
        <taxon>Micromonosporales</taxon>
        <taxon>Micromonosporaceae</taxon>
        <taxon>Actinoplanes</taxon>
    </lineage>
</organism>
<feature type="compositionally biased region" description="Low complexity" evidence="1">
    <location>
        <begin position="108"/>
        <end position="118"/>
    </location>
</feature>
<dbReference type="Pfam" id="PF10708">
    <property type="entry name" value="DUF2510"/>
    <property type="match status" value="1"/>
</dbReference>
<keyword evidence="5" id="KW-1185">Reference proteome</keyword>
<keyword evidence="2" id="KW-0812">Transmembrane</keyword>
<dbReference type="Proteomes" id="UP000612282">
    <property type="component" value="Unassembled WGS sequence"/>
</dbReference>
<feature type="domain" description="DUF2510" evidence="3">
    <location>
        <begin position="5"/>
        <end position="36"/>
    </location>
</feature>
<keyword evidence="2" id="KW-0472">Membrane</keyword>
<evidence type="ECO:0000256" key="1">
    <source>
        <dbReference type="SAM" id="MobiDB-lite"/>
    </source>
</evidence>
<protein>
    <recommendedName>
        <fullName evidence="3">DUF2510 domain-containing protein</fullName>
    </recommendedName>
</protein>
<feature type="compositionally biased region" description="Pro residues" evidence="1">
    <location>
        <begin position="34"/>
        <end position="54"/>
    </location>
</feature>
<dbReference type="RefSeq" id="WP_203805982.1">
    <property type="nucleotide sequence ID" value="NZ_BAAAQE010000065.1"/>
</dbReference>
<feature type="region of interest" description="Disordered" evidence="1">
    <location>
        <begin position="1"/>
        <end position="122"/>
    </location>
</feature>
<gene>
    <name evidence="4" type="ORF">Aco03nite_080800</name>
</gene>
<reference evidence="4 5" key="1">
    <citation type="submission" date="2021-01" db="EMBL/GenBank/DDBJ databases">
        <title>Whole genome shotgun sequence of Actinoplanes couchii NBRC 106145.</title>
        <authorList>
            <person name="Komaki H."/>
            <person name="Tamura T."/>
        </authorList>
    </citation>
    <scope>NUCLEOTIDE SEQUENCE [LARGE SCALE GENOMIC DNA]</scope>
    <source>
        <strain evidence="4 5">NBRC 106145</strain>
    </source>
</reference>
<proteinExistence type="predicted"/>
<evidence type="ECO:0000313" key="5">
    <source>
        <dbReference type="Proteomes" id="UP000612282"/>
    </source>
</evidence>